<sequence>MRSLLEAVFFKDSANIPFISHVSKIKYCPRGHSPEDLVYSKCQNFIYSSGNCDFCTKERFIQEFKTWFSGNANIDNIIQESQITNARTDGGHGSVYSAIIENGIKWKWHFIKRDWESGLTGYKVALKEIKDSRFL</sequence>
<organism evidence="1 2">
    <name type="scientific">Diversispora epigaea</name>
    <dbReference type="NCBI Taxonomy" id="1348612"/>
    <lineage>
        <taxon>Eukaryota</taxon>
        <taxon>Fungi</taxon>
        <taxon>Fungi incertae sedis</taxon>
        <taxon>Mucoromycota</taxon>
        <taxon>Glomeromycotina</taxon>
        <taxon>Glomeromycetes</taxon>
        <taxon>Diversisporales</taxon>
        <taxon>Diversisporaceae</taxon>
        <taxon>Diversispora</taxon>
    </lineage>
</organism>
<gene>
    <name evidence="1" type="ORF">Glove_281g29</name>
</gene>
<evidence type="ECO:0000313" key="1">
    <source>
        <dbReference type="EMBL" id="RHZ69632.1"/>
    </source>
</evidence>
<dbReference type="OrthoDB" id="2318560at2759"/>
<accession>A0A397I393</accession>
<keyword evidence="2" id="KW-1185">Reference proteome</keyword>
<dbReference type="EMBL" id="PQFF01000258">
    <property type="protein sequence ID" value="RHZ69632.1"/>
    <property type="molecule type" value="Genomic_DNA"/>
</dbReference>
<comment type="caution">
    <text evidence="1">The sequence shown here is derived from an EMBL/GenBank/DDBJ whole genome shotgun (WGS) entry which is preliminary data.</text>
</comment>
<reference evidence="1 2" key="1">
    <citation type="submission" date="2018-08" db="EMBL/GenBank/DDBJ databases">
        <title>Genome and evolution of the arbuscular mycorrhizal fungus Diversispora epigaea (formerly Glomus versiforme) and its bacterial endosymbionts.</title>
        <authorList>
            <person name="Sun X."/>
            <person name="Fei Z."/>
            <person name="Harrison M."/>
        </authorList>
    </citation>
    <scope>NUCLEOTIDE SEQUENCE [LARGE SCALE GENOMIC DNA]</scope>
    <source>
        <strain evidence="1 2">IT104</strain>
    </source>
</reference>
<evidence type="ECO:0000313" key="2">
    <source>
        <dbReference type="Proteomes" id="UP000266861"/>
    </source>
</evidence>
<protein>
    <submittedName>
        <fullName evidence="1">Uncharacterized protein</fullName>
    </submittedName>
</protein>
<dbReference type="Proteomes" id="UP000266861">
    <property type="component" value="Unassembled WGS sequence"/>
</dbReference>
<proteinExistence type="predicted"/>
<dbReference type="AlphaFoldDB" id="A0A397I393"/>
<name>A0A397I393_9GLOM</name>